<keyword evidence="2" id="KW-1185">Reference proteome</keyword>
<evidence type="ECO:0000313" key="1">
    <source>
        <dbReference type="EMBL" id="KAG0421871.1"/>
    </source>
</evidence>
<organism evidence="1 2">
    <name type="scientific">Ixodes persulcatus</name>
    <name type="common">Taiga tick</name>
    <dbReference type="NCBI Taxonomy" id="34615"/>
    <lineage>
        <taxon>Eukaryota</taxon>
        <taxon>Metazoa</taxon>
        <taxon>Ecdysozoa</taxon>
        <taxon>Arthropoda</taxon>
        <taxon>Chelicerata</taxon>
        <taxon>Arachnida</taxon>
        <taxon>Acari</taxon>
        <taxon>Parasitiformes</taxon>
        <taxon>Ixodida</taxon>
        <taxon>Ixodoidea</taxon>
        <taxon>Ixodidae</taxon>
        <taxon>Ixodinae</taxon>
        <taxon>Ixodes</taxon>
    </lineage>
</organism>
<gene>
    <name evidence="1" type="ORF">HPB47_002266</name>
</gene>
<accession>A0AC60PLQ5</accession>
<dbReference type="Proteomes" id="UP000805193">
    <property type="component" value="Unassembled WGS sequence"/>
</dbReference>
<sequence>ELFFGDLLSGEPQFGVGRLQYRSSATVFSAFKEMVAVVGLRAASLAVGFSVPPHVVPADRDHGTVGPETVDDGRFPALFLVPLRPSGFRSIQRAKNTPKTPPRRHHERNRDCAQDFSTVASGQRLALKDKQSKEMLKDGNEERKKWQQFFVHAKRSTNDIPDRMLDRRAIWENRELKRNSKRFPEDEDENERDKVQEHKKEKEKEFETIKGRYLWILKKKRAPRPQQVFFDWNASENTALDCNPIYKDRHTAQFYEKEQSKFYGEPLKRRWTQAEKDQEVLRLKKVFEGHAGADWRIFKEDFNITIKGGRITNPLRRWDESQLKSFTLDTIKEPGYKSRL</sequence>
<evidence type="ECO:0000313" key="2">
    <source>
        <dbReference type="Proteomes" id="UP000805193"/>
    </source>
</evidence>
<protein>
    <submittedName>
        <fullName evidence="1">Uncharacterized protein</fullName>
    </submittedName>
</protein>
<name>A0AC60PLQ5_IXOPE</name>
<feature type="non-terminal residue" evidence="1">
    <location>
        <position position="1"/>
    </location>
</feature>
<dbReference type="EMBL" id="JABSTQ010010309">
    <property type="protein sequence ID" value="KAG0421871.1"/>
    <property type="molecule type" value="Genomic_DNA"/>
</dbReference>
<proteinExistence type="predicted"/>
<reference evidence="1 2" key="1">
    <citation type="journal article" date="2020" name="Cell">
        <title>Large-Scale Comparative Analyses of Tick Genomes Elucidate Their Genetic Diversity and Vector Capacities.</title>
        <authorList>
            <consortium name="Tick Genome and Microbiome Consortium (TIGMIC)"/>
            <person name="Jia N."/>
            <person name="Wang J."/>
            <person name="Shi W."/>
            <person name="Du L."/>
            <person name="Sun Y."/>
            <person name="Zhan W."/>
            <person name="Jiang J.F."/>
            <person name="Wang Q."/>
            <person name="Zhang B."/>
            <person name="Ji P."/>
            <person name="Bell-Sakyi L."/>
            <person name="Cui X.M."/>
            <person name="Yuan T.T."/>
            <person name="Jiang B.G."/>
            <person name="Yang W.F."/>
            <person name="Lam T.T."/>
            <person name="Chang Q.C."/>
            <person name="Ding S.J."/>
            <person name="Wang X.J."/>
            <person name="Zhu J.G."/>
            <person name="Ruan X.D."/>
            <person name="Zhao L."/>
            <person name="Wei J.T."/>
            <person name="Ye R.Z."/>
            <person name="Que T.C."/>
            <person name="Du C.H."/>
            <person name="Zhou Y.H."/>
            <person name="Cheng J.X."/>
            <person name="Dai P.F."/>
            <person name="Guo W.B."/>
            <person name="Han X.H."/>
            <person name="Huang E.J."/>
            <person name="Li L.F."/>
            <person name="Wei W."/>
            <person name="Gao Y.C."/>
            <person name="Liu J.Z."/>
            <person name="Shao H.Z."/>
            <person name="Wang X."/>
            <person name="Wang C.C."/>
            <person name="Yang T.C."/>
            <person name="Huo Q.B."/>
            <person name="Li W."/>
            <person name="Chen H.Y."/>
            <person name="Chen S.E."/>
            <person name="Zhou L.G."/>
            <person name="Ni X.B."/>
            <person name="Tian J.H."/>
            <person name="Sheng Y."/>
            <person name="Liu T."/>
            <person name="Pan Y.S."/>
            <person name="Xia L.Y."/>
            <person name="Li J."/>
            <person name="Zhao F."/>
            <person name="Cao W.C."/>
        </authorList>
    </citation>
    <scope>NUCLEOTIDE SEQUENCE [LARGE SCALE GENOMIC DNA]</scope>
    <source>
        <strain evidence="1">Iper-2018</strain>
    </source>
</reference>
<comment type="caution">
    <text evidence="1">The sequence shown here is derived from an EMBL/GenBank/DDBJ whole genome shotgun (WGS) entry which is preliminary data.</text>
</comment>